<feature type="region of interest" description="Disordered" evidence="1">
    <location>
        <begin position="846"/>
        <end position="876"/>
    </location>
</feature>
<reference evidence="2 3" key="1">
    <citation type="submission" date="2011-10" db="EMBL/GenBank/DDBJ databases">
        <authorList>
            <person name="Genoscope - CEA"/>
        </authorList>
    </citation>
    <scope>NUCLEOTIDE SEQUENCE [LARGE SCALE GENOMIC DNA]</scope>
    <source>
        <strain evidence="2 3">RCC 1105</strain>
    </source>
</reference>
<feature type="compositionally biased region" description="Basic and acidic residues" evidence="1">
    <location>
        <begin position="17"/>
        <end position="36"/>
    </location>
</feature>
<dbReference type="Proteomes" id="UP000198341">
    <property type="component" value="Chromosome 1"/>
</dbReference>
<dbReference type="AlphaFoldDB" id="K8EZI2"/>
<evidence type="ECO:0000313" key="3">
    <source>
        <dbReference type="Proteomes" id="UP000198341"/>
    </source>
</evidence>
<feature type="compositionally biased region" description="Low complexity" evidence="1">
    <location>
        <begin position="859"/>
        <end position="876"/>
    </location>
</feature>
<organism evidence="2 3">
    <name type="scientific">Bathycoccus prasinos</name>
    <dbReference type="NCBI Taxonomy" id="41875"/>
    <lineage>
        <taxon>Eukaryota</taxon>
        <taxon>Viridiplantae</taxon>
        <taxon>Chlorophyta</taxon>
        <taxon>Mamiellophyceae</taxon>
        <taxon>Mamiellales</taxon>
        <taxon>Bathycoccaceae</taxon>
        <taxon>Bathycoccus</taxon>
    </lineage>
</organism>
<name>K8EZI2_9CHLO</name>
<dbReference type="RefSeq" id="XP_007515804.1">
    <property type="nucleotide sequence ID" value="XM_007515742.1"/>
</dbReference>
<accession>K8EZI2</accession>
<proteinExistence type="predicted"/>
<sequence length="876" mass="91564">MSSSSSSYGTAHTNTNKHNEREALLFESNRDDDVQKTKKTSSSRIANVLLNRKTLALGALAFVSVGALTAVKSSRGGGSSSFATLGGAKDTLLPHSFSELGKKASSAPLGLRKKNSSMEKVGLLGAMDVHAWPDPFEEVQRVAQEEAPAVEEEATKEEEEVKQQPDYEEIQAAEQQQQPVAEAVVEEVPTTNVMETANPQWVNTNALAVQQQANIAAQVGASGIVASAVAIDPQTGQPFATPADGGASLSQSLNTDLSKPPASWPVDMESGVQCNPIIGCVAGVPYPGIGCCETAMLTPEDVAPTQTQQQVPVNPYQYPIAGAVTTQPAAALPYQQQPQQVYQQQQPVQQQQAQDPYAAYQQQLQAAPGAYATVAAAATGSIAQPGAEINPVGENGLPECNVAEDCVAGVPIPGIGCCNEAEKALIIADAQSRQQIDPVTGVPCNTDANCVAGVPIPGIGCCESAQAMVGSQEQQTQFYQQQQQIPGQYIGVPQAVDPSTLPAAFAPGVNPFASAVITAENAQPQMLNQIDPVTGQACNPNPGCVAGVPIPGVGCCTGTASRMIPGSPLVDAATGLPLVNQNPVDPATGKPLFMKACDATPTCVAGVPTAGVDSCCKQGECDPSPTCTAGGLEPGVNNCCHVCDGNPECQVGSEFPGIDTCCKPPPPPDYDGTPGNCDANPSCQPGVPDLGKNTCCPDNAACDTTPECIPGGTVPGVDTCCADTCLVKQKVQQTELGTSEVETKKQNPWKGCNPDPKCLPGIDIPGVDNCCKNCEPGVPTPGVDDCTVARKRMWARSMRRNGMKNDQINEVIQKESKHIEQTAEEKEQQRQQMMLELKNRIKEEMARKEDLLKTKKAQARSSARASARASRGSTAA</sequence>
<protein>
    <submittedName>
        <fullName evidence="2">Uncharacterized protein</fullName>
    </submittedName>
</protein>
<dbReference type="KEGG" id="bpg:Bathy01g05870"/>
<feature type="region of interest" description="Disordered" evidence="1">
    <location>
        <begin position="240"/>
        <end position="262"/>
    </location>
</feature>
<evidence type="ECO:0000313" key="2">
    <source>
        <dbReference type="EMBL" id="CCO14683.1"/>
    </source>
</evidence>
<gene>
    <name evidence="2" type="ORF">Bathy01g05870</name>
</gene>
<dbReference type="EMBL" id="FO082278">
    <property type="protein sequence ID" value="CCO14683.1"/>
    <property type="molecule type" value="Genomic_DNA"/>
</dbReference>
<dbReference type="GeneID" id="19018322"/>
<keyword evidence="3" id="KW-1185">Reference proteome</keyword>
<feature type="compositionally biased region" description="Polar residues" evidence="1">
    <location>
        <begin position="248"/>
        <end position="257"/>
    </location>
</feature>
<evidence type="ECO:0000256" key="1">
    <source>
        <dbReference type="SAM" id="MobiDB-lite"/>
    </source>
</evidence>
<feature type="region of interest" description="Disordered" evidence="1">
    <location>
        <begin position="1"/>
        <end position="41"/>
    </location>
</feature>